<protein>
    <submittedName>
        <fullName evidence="1">Uncharacterized protein</fullName>
    </submittedName>
</protein>
<dbReference type="AlphaFoldDB" id="A0A0K2ZXS9"/>
<reference evidence="1 2" key="1">
    <citation type="submission" date="2015-07" db="EMBL/GenBank/DDBJ databases">
        <authorList>
            <person name="Noorani M."/>
        </authorList>
    </citation>
    <scope>NUCLEOTIDE SEQUENCE [LARGE SCALE GENOMIC DNA]</scope>
    <source>
        <strain evidence="1">LMG730</strain>
    </source>
</reference>
<name>A0A0K2ZXS9_9XANT</name>
<dbReference type="RefSeq" id="WP_186008150.1">
    <property type="nucleotide sequence ID" value="NZ_CP076251.1"/>
</dbReference>
<evidence type="ECO:0000313" key="2">
    <source>
        <dbReference type="Proteomes" id="UP000045978"/>
    </source>
</evidence>
<gene>
    <name evidence="1" type="ORF">XTPLMG730_2016</name>
</gene>
<dbReference type="Proteomes" id="UP000045978">
    <property type="component" value="Unassembled WGS sequence"/>
</dbReference>
<evidence type="ECO:0000313" key="1">
    <source>
        <dbReference type="EMBL" id="CTP88100.1"/>
    </source>
</evidence>
<sequence length="56" mass="5863">MCHDLAQAAQVLVPSRDANARPDPRYGAAAMRHASGNYALLDQIAALWPGSTASPS</sequence>
<dbReference type="EMBL" id="CXOJ01000041">
    <property type="protein sequence ID" value="CTP88100.1"/>
    <property type="molecule type" value="Genomic_DNA"/>
</dbReference>
<proteinExistence type="predicted"/>
<organism evidence="1 2">
    <name type="scientific">Xanthomonas graminis pv. phlei</name>
    <dbReference type="NCBI Taxonomy" id="487906"/>
    <lineage>
        <taxon>Bacteria</taxon>
        <taxon>Pseudomonadati</taxon>
        <taxon>Pseudomonadota</taxon>
        <taxon>Gammaproteobacteria</taxon>
        <taxon>Lysobacterales</taxon>
        <taxon>Lysobacteraceae</taxon>
        <taxon>Xanthomonas</taxon>
        <taxon>Xanthomonas translucens group</taxon>
        <taxon>Xanthomonas graminis</taxon>
    </lineage>
</organism>
<accession>A0A0K2ZXS9</accession>